<comment type="caution">
    <text evidence="3">The sequence shown here is derived from an EMBL/GenBank/DDBJ whole genome shotgun (WGS) entry which is preliminary data.</text>
</comment>
<dbReference type="InterPro" id="IPR027417">
    <property type="entry name" value="P-loop_NTPase"/>
</dbReference>
<dbReference type="GO" id="GO:0016887">
    <property type="term" value="F:ATP hydrolysis activity"/>
    <property type="evidence" value="ECO:0007669"/>
    <property type="project" value="InterPro"/>
</dbReference>
<evidence type="ECO:0000259" key="2">
    <source>
        <dbReference type="SMART" id="SM00382"/>
    </source>
</evidence>
<dbReference type="EMBL" id="PYVF01000017">
    <property type="protein sequence ID" value="PTB89389.1"/>
    <property type="molecule type" value="Genomic_DNA"/>
</dbReference>
<proteinExistence type="inferred from homology"/>
<sequence>MLSNQQRQQLAGELKQRLQRLPQSSSPLHSEQLNASALSILESVVNESRGSLIATAEELTDIVEDCIGFGCIARLLNDPTITEVMVNDYRSIFIERDGKLEKSLVSFTQESDLLRVIDRIVIPLGRRLDSSQPMVDARLPDGSRVNAVLAPLAIRGACLTIRKFSPSLLTLSDLIKQSALSTAAADYLQAAISQRKNMLISGGTGSGKTTLLNILSAEIASEQRIVSIEDAAELKLPHDNLVALEARPNNSEGVGSISIRELLMNALRMRPDRIIIGECRGAEALDMLQAMNTGHDGSLTTLHANSPRDALQRLEVMVLMAGLDLPLAAIRQQISSAVDVIIQIARSGSGARQVIAITELSGLEGQQFQLTPIFHRVDKSLVVTGIGSEWYRKCP</sequence>
<organism evidence="3 4">
    <name type="scientific">Pseudidiomarina aestuarii</name>
    <dbReference type="NCBI Taxonomy" id="624146"/>
    <lineage>
        <taxon>Bacteria</taxon>
        <taxon>Pseudomonadati</taxon>
        <taxon>Pseudomonadota</taxon>
        <taxon>Gammaproteobacteria</taxon>
        <taxon>Alteromonadales</taxon>
        <taxon>Idiomarinaceae</taxon>
        <taxon>Pseudidiomarina</taxon>
    </lineage>
</organism>
<evidence type="ECO:0000313" key="4">
    <source>
        <dbReference type="Proteomes" id="UP000242087"/>
    </source>
</evidence>
<evidence type="ECO:0000313" key="3">
    <source>
        <dbReference type="EMBL" id="PTB89389.1"/>
    </source>
</evidence>
<comment type="similarity">
    <text evidence="1">Belongs to the GSP E family.</text>
</comment>
<dbReference type="SMART" id="SM00382">
    <property type="entry name" value="AAA"/>
    <property type="match status" value="1"/>
</dbReference>
<dbReference type="AlphaFoldDB" id="A0A2T4D6F7"/>
<dbReference type="InterPro" id="IPR001482">
    <property type="entry name" value="T2SS/T4SS_dom"/>
</dbReference>
<gene>
    <name evidence="3" type="ORF">C9927_01935</name>
</gene>
<dbReference type="PANTHER" id="PTHR30486">
    <property type="entry name" value="TWITCHING MOTILITY PROTEIN PILT"/>
    <property type="match status" value="1"/>
</dbReference>
<dbReference type="SUPFAM" id="SSF52540">
    <property type="entry name" value="P-loop containing nucleoside triphosphate hydrolases"/>
    <property type="match status" value="1"/>
</dbReference>
<dbReference type="Gene3D" id="3.30.450.380">
    <property type="match status" value="1"/>
</dbReference>
<accession>A0A2T4D6F7</accession>
<reference evidence="3 4" key="1">
    <citation type="submission" date="2018-03" db="EMBL/GenBank/DDBJ databases">
        <title>Cross-interface Injection: A General Nanoliter Liquid Handling Method Applied to Single Cells Genome Amplification Automated Nanoliter Liquid Handling Applied to Single Cell Multiple Displacement Amplification.</title>
        <authorList>
            <person name="Yun J."/>
            <person name="Xu P."/>
            <person name="Xu J."/>
            <person name="Dai X."/>
            <person name="Wang Y."/>
            <person name="Zheng X."/>
            <person name="Cao C."/>
            <person name="Yi Q."/>
            <person name="Zhu Y."/>
            <person name="Wang L."/>
            <person name="Dong Z."/>
            <person name="Huang Y."/>
            <person name="Huang L."/>
            <person name="Du W."/>
        </authorList>
    </citation>
    <scope>NUCLEOTIDE SEQUENCE [LARGE SCALE GENOMIC DNA]</scope>
    <source>
        <strain evidence="3 4">A12-4</strain>
    </source>
</reference>
<feature type="domain" description="AAA+ ATPase" evidence="2">
    <location>
        <begin position="194"/>
        <end position="387"/>
    </location>
</feature>
<dbReference type="InterPro" id="IPR050921">
    <property type="entry name" value="T4SS_GSP_E_ATPase"/>
</dbReference>
<dbReference type="Proteomes" id="UP000242087">
    <property type="component" value="Unassembled WGS sequence"/>
</dbReference>
<dbReference type="PANTHER" id="PTHR30486:SF15">
    <property type="entry name" value="TYPE II_IV SECRETION SYSTEM ATPASE"/>
    <property type="match status" value="1"/>
</dbReference>
<dbReference type="InterPro" id="IPR003593">
    <property type="entry name" value="AAA+_ATPase"/>
</dbReference>
<evidence type="ECO:0000256" key="1">
    <source>
        <dbReference type="ARBA" id="ARBA00006611"/>
    </source>
</evidence>
<protein>
    <submittedName>
        <fullName evidence="3">Pilus assembly protein CpaF</fullName>
    </submittedName>
</protein>
<dbReference type="Gene3D" id="3.40.50.300">
    <property type="entry name" value="P-loop containing nucleotide triphosphate hydrolases"/>
    <property type="match status" value="1"/>
</dbReference>
<name>A0A2T4D6F7_9GAMM</name>
<dbReference type="Pfam" id="PF00437">
    <property type="entry name" value="T2SSE"/>
    <property type="match status" value="1"/>
</dbReference>
<dbReference type="CDD" id="cd01130">
    <property type="entry name" value="VirB11-like_ATPase"/>
    <property type="match status" value="1"/>
</dbReference>